<proteinExistence type="predicted"/>
<dbReference type="PANTHER" id="PTHR33418:SF1">
    <property type="entry name" value="HELICASE-ASSOCIATED DOMAIN-CONTAINING PROTEIN"/>
    <property type="match status" value="1"/>
</dbReference>
<keyword evidence="3" id="KW-0378">Hydrolase</keyword>
<evidence type="ECO:0000313" key="3">
    <source>
        <dbReference type="EMBL" id="KAG7341274.1"/>
    </source>
</evidence>
<feature type="domain" description="Helicase-associated" evidence="2">
    <location>
        <begin position="28"/>
        <end position="99"/>
    </location>
</feature>
<evidence type="ECO:0000259" key="2">
    <source>
        <dbReference type="Pfam" id="PF03457"/>
    </source>
</evidence>
<gene>
    <name evidence="3" type="ORF">IV203_023225</name>
</gene>
<protein>
    <submittedName>
        <fullName evidence="3">Helicase domain protein</fullName>
    </submittedName>
</protein>
<organism evidence="3 4">
    <name type="scientific">Nitzschia inconspicua</name>
    <dbReference type="NCBI Taxonomy" id="303405"/>
    <lineage>
        <taxon>Eukaryota</taxon>
        <taxon>Sar</taxon>
        <taxon>Stramenopiles</taxon>
        <taxon>Ochrophyta</taxon>
        <taxon>Bacillariophyta</taxon>
        <taxon>Bacillariophyceae</taxon>
        <taxon>Bacillariophycidae</taxon>
        <taxon>Bacillariales</taxon>
        <taxon>Bacillariaceae</taxon>
        <taxon>Nitzschia</taxon>
    </lineage>
</organism>
<reference evidence="3" key="2">
    <citation type="submission" date="2021-04" db="EMBL/GenBank/DDBJ databases">
        <authorList>
            <person name="Podell S."/>
        </authorList>
    </citation>
    <scope>NUCLEOTIDE SEQUENCE</scope>
    <source>
        <strain evidence="3">Hildebrandi</strain>
    </source>
</reference>
<dbReference type="EMBL" id="JAGRRH010000026">
    <property type="protein sequence ID" value="KAG7341274.1"/>
    <property type="molecule type" value="Genomic_DNA"/>
</dbReference>
<name>A0A9K3KDF8_9STRA</name>
<keyword evidence="3" id="KW-0547">Nucleotide-binding</keyword>
<reference evidence="3" key="1">
    <citation type="journal article" date="2021" name="Sci. Rep.">
        <title>Diploid genomic architecture of Nitzschia inconspicua, an elite biomass production diatom.</title>
        <authorList>
            <person name="Oliver A."/>
            <person name="Podell S."/>
            <person name="Pinowska A."/>
            <person name="Traller J.C."/>
            <person name="Smith S.R."/>
            <person name="McClure R."/>
            <person name="Beliaev A."/>
            <person name="Bohutskyi P."/>
            <person name="Hill E.A."/>
            <person name="Rabines A."/>
            <person name="Zheng H."/>
            <person name="Allen L.Z."/>
            <person name="Kuo A."/>
            <person name="Grigoriev I.V."/>
            <person name="Allen A.E."/>
            <person name="Hazlebeck D."/>
            <person name="Allen E.E."/>
        </authorList>
    </citation>
    <scope>NUCLEOTIDE SEQUENCE</scope>
    <source>
        <strain evidence="3">Hildebrandi</strain>
    </source>
</reference>
<dbReference type="OrthoDB" id="58859at2759"/>
<evidence type="ECO:0000256" key="1">
    <source>
        <dbReference type="SAM" id="MobiDB-lite"/>
    </source>
</evidence>
<keyword evidence="3" id="KW-0347">Helicase</keyword>
<dbReference type="GO" id="GO:0004386">
    <property type="term" value="F:helicase activity"/>
    <property type="evidence" value="ECO:0007669"/>
    <property type="project" value="UniProtKB-KW"/>
</dbReference>
<dbReference type="Proteomes" id="UP000693970">
    <property type="component" value="Unassembled WGS sequence"/>
</dbReference>
<keyword evidence="4" id="KW-1185">Reference proteome</keyword>
<accession>A0A9K3KDF8</accession>
<dbReference type="AlphaFoldDB" id="A0A9K3KDF8"/>
<comment type="caution">
    <text evidence="3">The sequence shown here is derived from an EMBL/GenBank/DDBJ whole genome shotgun (WGS) entry which is preliminary data.</text>
</comment>
<feature type="region of interest" description="Disordered" evidence="1">
    <location>
        <begin position="302"/>
        <end position="326"/>
    </location>
</feature>
<dbReference type="Pfam" id="PF03457">
    <property type="entry name" value="HA"/>
    <property type="match status" value="1"/>
</dbReference>
<dbReference type="InterPro" id="IPR005114">
    <property type="entry name" value="Helicase_assoc"/>
</dbReference>
<dbReference type="PANTHER" id="PTHR33418">
    <property type="entry name" value="HELICASE-ASSOCIATED"/>
    <property type="match status" value="1"/>
</dbReference>
<keyword evidence="3" id="KW-0067">ATP-binding</keyword>
<sequence length="384" mass="44955">MLQGYCLTSTKWSNNKVHKQNVSLSRDEETWNETVRRLKEYKKQHGHTNVPYRYNDGRPPHLGTWVLYQRNHYRQYQNANYTANVITKEREAILESLGFEWKSGREDEFEEAWMSCFKDMKKFVKRYNTTKVNSSNSTSATTLRWADNQGRSYSGYIRNETSTITSRQMDLLSSIDFAWNLTNKTLHEEWIHEYFKLYWHHFEHNSTIISQSSGYNSDFDYWVEILKRDYNAGNFEQGKIDLLNYVDFNRTLTPVATWKDMYEQLLQYYERFGSMPPHMAQARTFLLFSFQGMSLEHGFVANNDNPTDLRNGRTNNNTTTTTSDVPPPFTPAMLEYLLHQVGQKEHRSGGFLKVDDDVTFGVSTTFGTRPTLGDPDGASLCTLY</sequence>
<evidence type="ECO:0000313" key="4">
    <source>
        <dbReference type="Proteomes" id="UP000693970"/>
    </source>
</evidence>